<comment type="caution">
    <text evidence="1">The sequence shown here is derived from an EMBL/GenBank/DDBJ whole genome shotgun (WGS) entry which is preliminary data.</text>
</comment>
<dbReference type="EMBL" id="VBAL01000123">
    <property type="protein sequence ID" value="TMJ00143.1"/>
    <property type="molecule type" value="Genomic_DNA"/>
</dbReference>
<proteinExistence type="predicted"/>
<accession>A0A537KWN1</accession>
<reference evidence="1 2" key="1">
    <citation type="journal article" date="2019" name="Nat. Microbiol.">
        <title>Mediterranean grassland soil C-N compound turnover is dependent on rainfall and depth, and is mediated by genomically divergent microorganisms.</title>
        <authorList>
            <person name="Diamond S."/>
            <person name="Andeer P.F."/>
            <person name="Li Z."/>
            <person name="Crits-Christoph A."/>
            <person name="Burstein D."/>
            <person name="Anantharaman K."/>
            <person name="Lane K.R."/>
            <person name="Thomas B.C."/>
            <person name="Pan C."/>
            <person name="Northen T.R."/>
            <person name="Banfield J.F."/>
        </authorList>
    </citation>
    <scope>NUCLEOTIDE SEQUENCE [LARGE SCALE GENOMIC DNA]</scope>
    <source>
        <strain evidence="1">NP_4</strain>
    </source>
</reference>
<dbReference type="GO" id="GO:0009279">
    <property type="term" value="C:cell outer membrane"/>
    <property type="evidence" value="ECO:0007669"/>
    <property type="project" value="TreeGrafter"/>
</dbReference>
<dbReference type="InterPro" id="IPR050218">
    <property type="entry name" value="LptD"/>
</dbReference>
<name>A0A537KWN1_9BACT</name>
<dbReference type="PANTHER" id="PTHR30189:SF1">
    <property type="entry name" value="LPS-ASSEMBLY PROTEIN LPTD"/>
    <property type="match status" value="1"/>
</dbReference>
<dbReference type="AlphaFoldDB" id="A0A537KWN1"/>
<dbReference type="Proteomes" id="UP000319353">
    <property type="component" value="Unassembled WGS sequence"/>
</dbReference>
<evidence type="ECO:0000313" key="1">
    <source>
        <dbReference type="EMBL" id="TMJ00143.1"/>
    </source>
</evidence>
<protein>
    <submittedName>
        <fullName evidence="1">LPS-assembly protein LptD</fullName>
    </submittedName>
</protein>
<evidence type="ECO:0000313" key="2">
    <source>
        <dbReference type="Proteomes" id="UP000319353"/>
    </source>
</evidence>
<dbReference type="Gene3D" id="2.60.450.10">
    <property type="entry name" value="Lipopolysaccharide (LPS) transport protein A like domain"/>
    <property type="match status" value="1"/>
</dbReference>
<sequence>MGFRWGRVCAVLTVTVLTSLFLTFPRSAEAQEELQEFPATLKADSYKFDRQARILTAQGNVVFTTRDVTIRADVLVADLQTSLVSAEGHVRLDAAGQSVLADMLTYNLGTRTGTLFNAHTEYRSPWVLGAVTLKAEEMASDVKQFVTIRKGYATTCEEPDPVVFATAAELSIFPGDKIVGRQVSLWVAGHRLFTVPFFMIFLRERRDTRIAPTVGYSDAEGWFIRTSWAYFLNERHYGFVHADWFERLGVGTGIEHLYKTGAAEGSVLLYWLANRQTGGADQHAVVNHLQRLGDVTARLFADYDESSSMLGSPTSGFFVAADISTQSPWSSTYLFSTLTQSSLGPVSFLTSRLAHTQNLGPRLAADVLLDYSQNAGPAGIDEELFPRFTLRYFGENMTATLVTETRWDLDGDRFTADDRYTLERLPELTLTLNAFNIGDTPLWGSATAGLAQFRETIPGPTGGVLDAGRADVQVTVSGPLPLAGGTVGMRTFARQTWYTTGDARFFYGGRLEYARAVASAFEARVGYTAQTAVGASPFVFDQIAGTLSVADAQLTFHTQAMLLRATAFYDFQSEQFGDIVGQAFFQPRPDWSIGFAGSYNVNIGQLDRVEAALDVQLSKEWRFEYSGAWDSFTQSVQNNRVSVTRTFCECMAMSLTYLGARQEIWLEAWLTAIPWGRGKIGIGGQGTLLFEQPWWLMPQR</sequence>
<gene>
    <name evidence="1" type="ORF">E6H01_10160</name>
</gene>
<dbReference type="PANTHER" id="PTHR30189">
    <property type="entry name" value="LPS-ASSEMBLY PROTEIN"/>
    <property type="match status" value="1"/>
</dbReference>
<organism evidence="1 2">
    <name type="scientific">Candidatus Segetimicrobium genomatis</name>
    <dbReference type="NCBI Taxonomy" id="2569760"/>
    <lineage>
        <taxon>Bacteria</taxon>
        <taxon>Bacillati</taxon>
        <taxon>Candidatus Sysuimicrobiota</taxon>
        <taxon>Candidatus Sysuimicrobiia</taxon>
        <taxon>Candidatus Sysuimicrobiales</taxon>
        <taxon>Candidatus Segetimicrobiaceae</taxon>
        <taxon>Candidatus Segetimicrobium</taxon>
    </lineage>
</organism>
<dbReference type="GO" id="GO:1990351">
    <property type="term" value="C:transporter complex"/>
    <property type="evidence" value="ECO:0007669"/>
    <property type="project" value="TreeGrafter"/>
</dbReference>